<dbReference type="RefSeq" id="WP_150050846.1">
    <property type="nucleotide sequence ID" value="NZ_VWPC01000011.1"/>
</dbReference>
<feature type="transmembrane region" description="Helical" evidence="2">
    <location>
        <begin position="413"/>
        <end position="434"/>
    </location>
</feature>
<evidence type="ECO:0000256" key="1">
    <source>
        <dbReference type="SAM" id="MobiDB-lite"/>
    </source>
</evidence>
<dbReference type="InterPro" id="IPR025738">
    <property type="entry name" value="BatD"/>
</dbReference>
<dbReference type="PANTHER" id="PTHR40940">
    <property type="entry name" value="PROTEIN BATD-RELATED"/>
    <property type="match status" value="1"/>
</dbReference>
<dbReference type="EMBL" id="VWPC01000011">
    <property type="protein sequence ID" value="KAA5842192.1"/>
    <property type="molecule type" value="Genomic_DNA"/>
</dbReference>
<dbReference type="InterPro" id="IPR057699">
    <property type="entry name" value="DUF7939"/>
</dbReference>
<comment type="caution">
    <text evidence="5">The sequence shown here is derived from an EMBL/GenBank/DDBJ whole genome shotgun (WGS) entry which is preliminary data.</text>
</comment>
<evidence type="ECO:0000256" key="3">
    <source>
        <dbReference type="SAM" id="SignalP"/>
    </source>
</evidence>
<reference evidence="5 6" key="1">
    <citation type="submission" date="2019-09" db="EMBL/GenBank/DDBJ databases">
        <authorList>
            <person name="Vacheron J."/>
            <person name="Dubost A."/>
            <person name="Prigent-Combaret C."/>
            <person name="Muller D."/>
        </authorList>
    </citation>
    <scope>NUCLEOTIDE SEQUENCE [LARGE SCALE GENOMIC DNA]</scope>
    <source>
        <strain evidence="5 6">JV497</strain>
    </source>
</reference>
<evidence type="ECO:0000259" key="4">
    <source>
        <dbReference type="Pfam" id="PF25607"/>
    </source>
</evidence>
<keyword evidence="2" id="KW-0812">Transmembrane</keyword>
<accession>A0AB34C6N9</accession>
<protein>
    <submittedName>
        <fullName evidence="5">Protein BatD</fullName>
    </submittedName>
</protein>
<feature type="domain" description="DUF7939" evidence="4">
    <location>
        <begin position="453"/>
        <end position="527"/>
    </location>
</feature>
<evidence type="ECO:0000313" key="5">
    <source>
        <dbReference type="EMBL" id="KAA5842192.1"/>
    </source>
</evidence>
<gene>
    <name evidence="5" type="ORF">F2A38_13195</name>
</gene>
<dbReference type="Pfam" id="PF13584">
    <property type="entry name" value="BatD"/>
    <property type="match status" value="1"/>
</dbReference>
<keyword evidence="3" id="KW-0732">Signal</keyword>
<feature type="chain" id="PRO_5044313758" evidence="3">
    <location>
        <begin position="20"/>
        <end position="549"/>
    </location>
</feature>
<evidence type="ECO:0000313" key="6">
    <source>
        <dbReference type="Proteomes" id="UP000323924"/>
    </source>
</evidence>
<evidence type="ECO:0000256" key="2">
    <source>
        <dbReference type="SAM" id="Phobius"/>
    </source>
</evidence>
<keyword evidence="2" id="KW-1133">Transmembrane helix</keyword>
<organism evidence="5 6">
    <name type="scientific">Pseudomonas chlororaphis</name>
    <dbReference type="NCBI Taxonomy" id="587753"/>
    <lineage>
        <taxon>Bacteria</taxon>
        <taxon>Pseudomonadati</taxon>
        <taxon>Pseudomonadota</taxon>
        <taxon>Gammaproteobacteria</taxon>
        <taxon>Pseudomonadales</taxon>
        <taxon>Pseudomonadaceae</taxon>
        <taxon>Pseudomonas</taxon>
    </lineage>
</organism>
<dbReference type="AlphaFoldDB" id="A0AB34C6N9"/>
<feature type="region of interest" description="Disordered" evidence="1">
    <location>
        <begin position="303"/>
        <end position="334"/>
    </location>
</feature>
<dbReference type="Pfam" id="PF25607">
    <property type="entry name" value="DUF7939"/>
    <property type="match status" value="1"/>
</dbReference>
<dbReference type="PANTHER" id="PTHR40940:SF1">
    <property type="entry name" value="PROTEIN BATD"/>
    <property type="match status" value="1"/>
</dbReference>
<name>A0AB34C6N9_9PSED</name>
<proteinExistence type="predicted"/>
<keyword evidence="2" id="KW-0472">Membrane</keyword>
<sequence>MTRFTALLLTLVLTLGAFAARAEGLVASVDRSRVNSGETVELTLESNNVTLFGKPDLTPLQAQFEVQGTRQVNQLTSLNGDNRAITRWIITLLPRTTGTVVIPPLQLGEVQSQPITLQVLQSASRSDSAPLEPVFIDASLDQDSVYVQAQAVLTLHIYHSVSLYDDSSLTPLQIDDARVEQLGESRTYEKVINGVRHGVIEIRYAIFPQHSGVLDIPELTFSATLADTASTQDPVPQGLKPGKLMHVSSAQMPLTVKAKPAEYPADAPWLPARSLSLGESWNPEPDHSQVGDSLTRSLTLKAEGLSSSQLPPLPVTEANGLRSYPDQPQLSNQVSDRGLIGSREDSQALVPNRSGSIDLPALEVVWWNTHEDHLERSSLPARTLQVANNPSLVVDTPAGTTPSGAGGDSGTLWAWRLSTLLLACTTLLGFGLWWRARWQPAILRAVQAGPNPRTLLDDLKRACLANDPQATRQALDAWARQQPETLADMAARFVPLSDALDGLNGALYSETGHYWQGEELWRAIRAIPIAEHVQTPLADTSSLPPLYPK</sequence>
<feature type="signal peptide" evidence="3">
    <location>
        <begin position="1"/>
        <end position="19"/>
    </location>
</feature>
<dbReference type="Proteomes" id="UP000323924">
    <property type="component" value="Unassembled WGS sequence"/>
</dbReference>